<keyword evidence="2" id="KW-1185">Reference proteome</keyword>
<accession>A0A2A6CXC2</accession>
<gene>
    <name evidence="1" type="primary">WBGene00274532</name>
</gene>
<accession>A0A8R1YXR9</accession>
<evidence type="ECO:0000313" key="2">
    <source>
        <dbReference type="Proteomes" id="UP000005239"/>
    </source>
</evidence>
<name>A0A2A6CXC2_PRIPA</name>
<reference evidence="1" key="2">
    <citation type="submission" date="2022-06" db="UniProtKB">
        <authorList>
            <consortium name="EnsemblMetazoa"/>
        </authorList>
    </citation>
    <scope>IDENTIFICATION</scope>
    <source>
        <strain evidence="1">PS312</strain>
    </source>
</reference>
<dbReference type="Proteomes" id="UP000005239">
    <property type="component" value="Unassembled WGS sequence"/>
</dbReference>
<dbReference type="EnsemblMetazoa" id="PPA36163.1">
    <property type="protein sequence ID" value="PPA36163.1"/>
    <property type="gene ID" value="WBGene00274532"/>
</dbReference>
<evidence type="ECO:0000313" key="1">
    <source>
        <dbReference type="EnsemblMetazoa" id="PPA36163.1"/>
    </source>
</evidence>
<proteinExistence type="predicted"/>
<protein>
    <submittedName>
        <fullName evidence="1">Uncharacterized protein</fullName>
    </submittedName>
</protein>
<organism evidence="1 2">
    <name type="scientific">Pristionchus pacificus</name>
    <name type="common">Parasitic nematode worm</name>
    <dbReference type="NCBI Taxonomy" id="54126"/>
    <lineage>
        <taxon>Eukaryota</taxon>
        <taxon>Metazoa</taxon>
        <taxon>Ecdysozoa</taxon>
        <taxon>Nematoda</taxon>
        <taxon>Chromadorea</taxon>
        <taxon>Rhabditida</taxon>
        <taxon>Rhabditina</taxon>
        <taxon>Diplogasteromorpha</taxon>
        <taxon>Diplogasteroidea</taxon>
        <taxon>Neodiplogasteridae</taxon>
        <taxon>Pristionchus</taxon>
    </lineage>
</organism>
<reference evidence="2" key="1">
    <citation type="journal article" date="2008" name="Nat. Genet.">
        <title>The Pristionchus pacificus genome provides a unique perspective on nematode lifestyle and parasitism.</title>
        <authorList>
            <person name="Dieterich C."/>
            <person name="Clifton S.W."/>
            <person name="Schuster L.N."/>
            <person name="Chinwalla A."/>
            <person name="Delehaunty K."/>
            <person name="Dinkelacker I."/>
            <person name="Fulton L."/>
            <person name="Fulton R."/>
            <person name="Godfrey J."/>
            <person name="Minx P."/>
            <person name="Mitreva M."/>
            <person name="Roeseler W."/>
            <person name="Tian H."/>
            <person name="Witte H."/>
            <person name="Yang S.P."/>
            <person name="Wilson R.K."/>
            <person name="Sommer R.J."/>
        </authorList>
    </citation>
    <scope>NUCLEOTIDE SEQUENCE [LARGE SCALE GENOMIC DNA]</scope>
    <source>
        <strain evidence="2">PS312</strain>
    </source>
</reference>
<sequence>SSLLPLLIFFLISQSSSDEPSLIDWGSCKEKLCFVPGMCDDRIDSQLRPAHFPKNCTVAVMISIEFQNKWSIFVFSKGQPKRIVLNWIDDKLSFACSNPSVAVTPTAHDDFDLTSHAPAVTSNEMSCSHTLKSKVATKYLRDTMFAKSTEDSPFELLIYHSDTKPTRYVGYTEDVKHEIQFRLPNSIEVDWSACTTDTCFVPGNCDMTNSEAMLKYAETPRHTCEHGVIIHPVSKNEWKISIFANADKNMKSAGEVTFFFARMKLECMQSWDSMEEPAEMWEDKVISSHTVTIIYHIPHIPNPTKLGRKCTFTFLTDKSVTQISLQNIVFSDTEIKKFSLQYTTDSPEENIEFVGYTADAILNGRFDIDFNMCYGCVPACEGCFDSTRVKYKPGPCESYSCIDPAAKMHINNRYPMNKKVTCNNTKWYGEKDLLEGQRLSTEIGALGKLTSIECSKEFDCQSIVPLLSTCKAMKNGACIKVDVTKRPFDPKCVKNYQLTALIRRMDEHTEIMEKAKIELTSLKCNSTNGQWKLDFVQGQNKKWIKELIKGDLIVCVREGTRLEDLYADKKTEIYQVKEQFPVVQVILYVLAIIFGIAIIIFIGILIITRIKTKREVAEELPEGTSVVEPTPILTIQKMELKRKLAMFAT</sequence>
<dbReference type="AlphaFoldDB" id="A0A2A6CXC2"/>